<feature type="compositionally biased region" description="Basic and acidic residues" evidence="1">
    <location>
        <begin position="44"/>
        <end position="68"/>
    </location>
</feature>
<dbReference type="RefSeq" id="WP_154621745.1">
    <property type="nucleotide sequence ID" value="NZ_VUNL01000022.1"/>
</dbReference>
<protein>
    <submittedName>
        <fullName evidence="2">Conjugal transfer protein TraF</fullName>
    </submittedName>
</protein>
<evidence type="ECO:0000256" key="1">
    <source>
        <dbReference type="SAM" id="MobiDB-lite"/>
    </source>
</evidence>
<feature type="region of interest" description="Disordered" evidence="1">
    <location>
        <begin position="40"/>
        <end position="103"/>
    </location>
</feature>
<accession>A0A6I2UXR3</accession>
<gene>
    <name evidence="2" type="ORF">FYJ78_12555</name>
</gene>
<dbReference type="AlphaFoldDB" id="A0A6I2UXR3"/>
<organism evidence="2 3">
    <name type="scientific">Selenomonas montiformis</name>
    <dbReference type="NCBI Taxonomy" id="2652285"/>
    <lineage>
        <taxon>Bacteria</taxon>
        <taxon>Bacillati</taxon>
        <taxon>Bacillota</taxon>
        <taxon>Negativicutes</taxon>
        <taxon>Selenomonadales</taxon>
        <taxon>Selenomonadaceae</taxon>
        <taxon>Selenomonas</taxon>
    </lineage>
</organism>
<keyword evidence="3" id="KW-1185">Reference proteome</keyword>
<dbReference type="EMBL" id="VUNL01000022">
    <property type="protein sequence ID" value="MSV25977.1"/>
    <property type="molecule type" value="Genomic_DNA"/>
</dbReference>
<sequence length="155" mass="16958">MSMDINIHITADSELIRALSDIAGCMAAISIAKADHTDMVPPEKAAKTPEPAKKAESKKNTKAKEKPLTGEPVSPAKAKEINDLVKEPEPKKAEAADKPTTEEIEAIRGKAGEFMKADKTTNQPMVLCQDLVQHKMRNFNYFQLTNRDSLATLAL</sequence>
<feature type="compositionally biased region" description="Basic and acidic residues" evidence="1">
    <location>
        <begin position="77"/>
        <end position="103"/>
    </location>
</feature>
<reference evidence="2 3" key="1">
    <citation type="submission" date="2019-08" db="EMBL/GenBank/DDBJ databases">
        <title>In-depth cultivation of the pig gut microbiome towards novel bacterial diversity and tailored functional studies.</title>
        <authorList>
            <person name="Wylensek D."/>
            <person name="Hitch T.C.A."/>
            <person name="Clavel T."/>
        </authorList>
    </citation>
    <scope>NUCLEOTIDE SEQUENCE [LARGE SCALE GENOMIC DNA]</scope>
    <source>
        <strain evidence="3">WCA-380-WT-3B3</strain>
    </source>
</reference>
<dbReference type="Proteomes" id="UP000430222">
    <property type="component" value="Unassembled WGS sequence"/>
</dbReference>
<evidence type="ECO:0000313" key="2">
    <source>
        <dbReference type="EMBL" id="MSV25977.1"/>
    </source>
</evidence>
<evidence type="ECO:0000313" key="3">
    <source>
        <dbReference type="Proteomes" id="UP000430222"/>
    </source>
</evidence>
<proteinExistence type="predicted"/>
<name>A0A6I2UXR3_9FIRM</name>
<comment type="caution">
    <text evidence="2">The sequence shown here is derived from an EMBL/GenBank/DDBJ whole genome shotgun (WGS) entry which is preliminary data.</text>
</comment>